<evidence type="ECO:0000256" key="4">
    <source>
        <dbReference type="ARBA" id="ARBA00023136"/>
    </source>
</evidence>
<evidence type="ECO:0000256" key="5">
    <source>
        <dbReference type="SAM" id="Phobius"/>
    </source>
</evidence>
<organism evidence="7 8">
    <name type="scientific">Parvularcula dongshanensis</name>
    <dbReference type="NCBI Taxonomy" id="1173995"/>
    <lineage>
        <taxon>Bacteria</taxon>
        <taxon>Pseudomonadati</taxon>
        <taxon>Pseudomonadota</taxon>
        <taxon>Alphaproteobacteria</taxon>
        <taxon>Parvularculales</taxon>
        <taxon>Parvularculaceae</taxon>
        <taxon>Parvularcula</taxon>
    </lineage>
</organism>
<reference evidence="7 8" key="1">
    <citation type="submission" date="2020-08" db="EMBL/GenBank/DDBJ databases">
        <title>Genomic Encyclopedia of Type Strains, Phase IV (KMG-IV): sequencing the most valuable type-strain genomes for metagenomic binning, comparative biology and taxonomic classification.</title>
        <authorList>
            <person name="Goeker M."/>
        </authorList>
    </citation>
    <scope>NUCLEOTIDE SEQUENCE [LARGE SCALE GENOMIC DNA]</scope>
    <source>
        <strain evidence="7 8">DSM 102850</strain>
    </source>
</reference>
<evidence type="ECO:0000256" key="2">
    <source>
        <dbReference type="ARBA" id="ARBA00022692"/>
    </source>
</evidence>
<keyword evidence="4 5" id="KW-0472">Membrane</keyword>
<feature type="transmembrane region" description="Helical" evidence="5">
    <location>
        <begin position="68"/>
        <end position="91"/>
    </location>
</feature>
<dbReference type="InterPro" id="IPR044880">
    <property type="entry name" value="NCX_ion-bd_dom_sf"/>
</dbReference>
<feature type="transmembrane region" description="Helical" evidence="5">
    <location>
        <begin position="212"/>
        <end position="233"/>
    </location>
</feature>
<evidence type="ECO:0000256" key="1">
    <source>
        <dbReference type="ARBA" id="ARBA00004141"/>
    </source>
</evidence>
<sequence length="333" mass="34817">MIVLWFALLGVSLWAAHWGAEQAAAVLKKARAQLRISAVAGGALVGLASASPEVGINLVSAIQGVGDIGLGVAFGSNVIAIPLMVATGYVATRKKELPGHEGHVRHRDQKMIAVSEEAIIVHAVPNTLVVLLVGLLVLPPPWQGLQPIDAAIIGPAYLAYLANAAFRNRPDREDVSWERKEVMLAVAGIVAIAVSTYLAVTATERIVEALGIPLIVGGLLVTAPVATLPEVFATWKVTRRGEVDAGITSTLGDNSVTMTLALVPPALVGLSLQDVPLTALSVVFAAFMPAYYAVAIKRTKDATGTAGFRRGQLYAFGGALFVYLVAALILGLR</sequence>
<keyword evidence="2 5" id="KW-0812">Transmembrane</keyword>
<dbReference type="Gene3D" id="1.20.1420.30">
    <property type="entry name" value="NCX, central ion-binding region"/>
    <property type="match status" value="1"/>
</dbReference>
<gene>
    <name evidence="7" type="ORF">GGQ59_002764</name>
</gene>
<evidence type="ECO:0000313" key="8">
    <source>
        <dbReference type="Proteomes" id="UP000563524"/>
    </source>
</evidence>
<dbReference type="Proteomes" id="UP000563524">
    <property type="component" value="Unassembled WGS sequence"/>
</dbReference>
<dbReference type="EMBL" id="JACHOB010000007">
    <property type="protein sequence ID" value="MBB4660214.1"/>
    <property type="molecule type" value="Genomic_DNA"/>
</dbReference>
<keyword evidence="8" id="KW-1185">Reference proteome</keyword>
<name>A0A840I7R3_9PROT</name>
<dbReference type="GO" id="GO:0005886">
    <property type="term" value="C:plasma membrane"/>
    <property type="evidence" value="ECO:0007669"/>
    <property type="project" value="TreeGrafter"/>
</dbReference>
<comment type="subcellular location">
    <subcellularLocation>
        <location evidence="1">Membrane</location>
        <topology evidence="1">Multi-pass membrane protein</topology>
    </subcellularLocation>
</comment>
<feature type="domain" description="Sodium/calcium exchanger membrane region" evidence="6">
    <location>
        <begin position="183"/>
        <end position="324"/>
    </location>
</feature>
<dbReference type="GO" id="GO:0006874">
    <property type="term" value="P:intracellular calcium ion homeostasis"/>
    <property type="evidence" value="ECO:0007669"/>
    <property type="project" value="TreeGrafter"/>
</dbReference>
<dbReference type="GO" id="GO:0005262">
    <property type="term" value="F:calcium channel activity"/>
    <property type="evidence" value="ECO:0007669"/>
    <property type="project" value="TreeGrafter"/>
</dbReference>
<feature type="transmembrane region" description="Helical" evidence="5">
    <location>
        <begin position="112"/>
        <end position="138"/>
    </location>
</feature>
<dbReference type="PANTHER" id="PTHR10846">
    <property type="entry name" value="SODIUM/POTASSIUM/CALCIUM EXCHANGER"/>
    <property type="match status" value="1"/>
</dbReference>
<evidence type="ECO:0000313" key="7">
    <source>
        <dbReference type="EMBL" id="MBB4660214.1"/>
    </source>
</evidence>
<comment type="caution">
    <text evidence="7">The sequence shown here is derived from an EMBL/GenBank/DDBJ whole genome shotgun (WGS) entry which is preliminary data.</text>
</comment>
<evidence type="ECO:0000256" key="3">
    <source>
        <dbReference type="ARBA" id="ARBA00022989"/>
    </source>
</evidence>
<keyword evidence="3 5" id="KW-1133">Transmembrane helix</keyword>
<dbReference type="InterPro" id="IPR004481">
    <property type="entry name" value="K/Na/Ca-exchanger"/>
</dbReference>
<dbReference type="PANTHER" id="PTHR10846:SF8">
    <property type="entry name" value="INNER MEMBRANE PROTEIN YRBG"/>
    <property type="match status" value="1"/>
</dbReference>
<feature type="domain" description="Sodium/calcium exchanger membrane region" evidence="6">
    <location>
        <begin position="6"/>
        <end position="105"/>
    </location>
</feature>
<dbReference type="GO" id="GO:0008273">
    <property type="term" value="F:calcium, potassium:sodium antiporter activity"/>
    <property type="evidence" value="ECO:0007669"/>
    <property type="project" value="TreeGrafter"/>
</dbReference>
<evidence type="ECO:0000259" key="6">
    <source>
        <dbReference type="Pfam" id="PF01699"/>
    </source>
</evidence>
<proteinExistence type="predicted"/>
<feature type="transmembrane region" description="Helical" evidence="5">
    <location>
        <begin position="313"/>
        <end position="332"/>
    </location>
</feature>
<dbReference type="RefSeq" id="WP_031556216.1">
    <property type="nucleotide sequence ID" value="NZ_JACHOB010000007.1"/>
</dbReference>
<accession>A0A840I7R3</accession>
<dbReference type="Pfam" id="PF01699">
    <property type="entry name" value="Na_Ca_ex"/>
    <property type="match status" value="2"/>
</dbReference>
<protein>
    <submittedName>
        <fullName evidence="7">Cation:H+ antiporter</fullName>
    </submittedName>
</protein>
<dbReference type="InterPro" id="IPR004837">
    <property type="entry name" value="NaCa_Exmemb"/>
</dbReference>
<dbReference type="AlphaFoldDB" id="A0A840I7R3"/>
<feature type="transmembrane region" description="Helical" evidence="5">
    <location>
        <begin position="182"/>
        <end position="200"/>
    </location>
</feature>
<feature type="transmembrane region" description="Helical" evidence="5">
    <location>
        <begin position="275"/>
        <end position="293"/>
    </location>
</feature>